<keyword evidence="8 10" id="KW-0807">Transducer</keyword>
<keyword evidence="7 11" id="KW-0472">Membrane</keyword>
<evidence type="ECO:0000256" key="1">
    <source>
        <dbReference type="ARBA" id="ARBA00004651"/>
    </source>
</evidence>
<dbReference type="InterPro" id="IPR004089">
    <property type="entry name" value="MCPsignal_dom"/>
</dbReference>
<keyword evidence="2" id="KW-1003">Cell membrane</keyword>
<feature type="transmembrane region" description="Helical" evidence="11">
    <location>
        <begin position="266"/>
        <end position="289"/>
    </location>
</feature>
<dbReference type="SMART" id="SM00283">
    <property type="entry name" value="MA"/>
    <property type="match status" value="1"/>
</dbReference>
<dbReference type="CDD" id="cd06225">
    <property type="entry name" value="HAMP"/>
    <property type="match status" value="1"/>
</dbReference>
<comment type="caution">
    <text evidence="14">The sequence shown here is derived from an EMBL/GenBank/DDBJ whole genome shotgun (WGS) entry which is preliminary data.</text>
</comment>
<keyword evidence="3" id="KW-0488">Methylation</keyword>
<dbReference type="RefSeq" id="WP_275474484.1">
    <property type="nucleotide sequence ID" value="NZ_CP162940.1"/>
</dbReference>
<dbReference type="Gene3D" id="1.10.8.500">
    <property type="entry name" value="HAMP domain in histidine kinase"/>
    <property type="match status" value="1"/>
</dbReference>
<feature type="domain" description="Methyl-accepting transducer" evidence="12">
    <location>
        <begin position="361"/>
        <end position="597"/>
    </location>
</feature>
<dbReference type="CDD" id="cd12914">
    <property type="entry name" value="PDC1_DGC_like"/>
    <property type="match status" value="1"/>
</dbReference>
<evidence type="ECO:0000256" key="6">
    <source>
        <dbReference type="ARBA" id="ARBA00022989"/>
    </source>
</evidence>
<keyword evidence="6 11" id="KW-1133">Transmembrane helix</keyword>
<keyword evidence="15" id="KW-1185">Reference proteome</keyword>
<evidence type="ECO:0000256" key="3">
    <source>
        <dbReference type="ARBA" id="ARBA00022481"/>
    </source>
</evidence>
<evidence type="ECO:0000256" key="9">
    <source>
        <dbReference type="ARBA" id="ARBA00029447"/>
    </source>
</evidence>
<gene>
    <name evidence="14" type="ORF">KKP3000_004229</name>
</gene>
<dbReference type="PANTHER" id="PTHR32089:SF114">
    <property type="entry name" value="METHYL-ACCEPTING CHEMOTAXIS PROTEIN MCPB"/>
    <property type="match status" value="1"/>
</dbReference>
<dbReference type="SUPFAM" id="SSF58104">
    <property type="entry name" value="Methyl-accepting chemotaxis protein (MCP) signaling domain"/>
    <property type="match status" value="1"/>
</dbReference>
<keyword evidence="5 11" id="KW-0812">Transmembrane</keyword>
<dbReference type="InterPro" id="IPR003660">
    <property type="entry name" value="HAMP_dom"/>
</dbReference>
<dbReference type="PANTHER" id="PTHR32089">
    <property type="entry name" value="METHYL-ACCEPTING CHEMOTAXIS PROTEIN MCPB"/>
    <property type="match status" value="1"/>
</dbReference>
<dbReference type="Gene3D" id="3.30.450.20">
    <property type="entry name" value="PAS domain"/>
    <property type="match status" value="2"/>
</dbReference>
<dbReference type="EMBL" id="JBDXSU010000007">
    <property type="protein sequence ID" value="MFB5190743.1"/>
    <property type="molecule type" value="Genomic_DNA"/>
</dbReference>
<name>A0ABV5AF08_9BACL</name>
<evidence type="ECO:0000313" key="15">
    <source>
        <dbReference type="Proteomes" id="UP001579974"/>
    </source>
</evidence>
<dbReference type="SMART" id="SM00304">
    <property type="entry name" value="HAMP"/>
    <property type="match status" value="1"/>
</dbReference>
<dbReference type="CDD" id="cd11386">
    <property type="entry name" value="MCP_signal"/>
    <property type="match status" value="1"/>
</dbReference>
<evidence type="ECO:0000256" key="10">
    <source>
        <dbReference type="PROSITE-ProRule" id="PRU00284"/>
    </source>
</evidence>
<proteinExistence type="inferred from homology"/>
<evidence type="ECO:0000259" key="13">
    <source>
        <dbReference type="PROSITE" id="PS50885"/>
    </source>
</evidence>
<reference evidence="14 15" key="1">
    <citation type="journal article" date="2024" name="Int. J. Mol. Sci.">
        <title>Exploration of Alicyclobacillus spp. Genome in Search of Antibiotic Resistance.</title>
        <authorList>
            <person name="Bucka-Kolendo J."/>
            <person name="Kiousi D.E."/>
            <person name="Dekowska A."/>
            <person name="Mikolajczuk-Szczyrba A."/>
            <person name="Karadedos D.M."/>
            <person name="Michael P."/>
            <person name="Galanis A."/>
            <person name="Sokolowska B."/>
        </authorList>
    </citation>
    <scope>NUCLEOTIDE SEQUENCE [LARGE SCALE GENOMIC DNA]</scope>
    <source>
        <strain evidence="14 15">KKP 3000</strain>
    </source>
</reference>
<keyword evidence="4" id="KW-0145">Chemotaxis</keyword>
<dbReference type="Pfam" id="PF00015">
    <property type="entry name" value="MCPsignal"/>
    <property type="match status" value="1"/>
</dbReference>
<evidence type="ECO:0000256" key="7">
    <source>
        <dbReference type="ARBA" id="ARBA00023136"/>
    </source>
</evidence>
<dbReference type="Pfam" id="PF00672">
    <property type="entry name" value="HAMP"/>
    <property type="match status" value="1"/>
</dbReference>
<organism evidence="14 15">
    <name type="scientific">Alicyclobacillus fastidiosus</name>
    <dbReference type="NCBI Taxonomy" id="392011"/>
    <lineage>
        <taxon>Bacteria</taxon>
        <taxon>Bacillati</taxon>
        <taxon>Bacillota</taxon>
        <taxon>Bacilli</taxon>
        <taxon>Bacillales</taxon>
        <taxon>Alicyclobacillaceae</taxon>
        <taxon>Alicyclobacillus</taxon>
    </lineage>
</organism>
<dbReference type="PROSITE" id="PS50885">
    <property type="entry name" value="HAMP"/>
    <property type="match status" value="1"/>
</dbReference>
<dbReference type="Pfam" id="PF02743">
    <property type="entry name" value="dCache_1"/>
    <property type="match status" value="1"/>
</dbReference>
<dbReference type="Proteomes" id="UP001579974">
    <property type="component" value="Unassembled WGS sequence"/>
</dbReference>
<comment type="subcellular location">
    <subcellularLocation>
        <location evidence="1">Cell membrane</location>
        <topology evidence="1">Multi-pass membrane protein</topology>
    </subcellularLocation>
</comment>
<dbReference type="PROSITE" id="PS50111">
    <property type="entry name" value="CHEMOTAXIS_TRANSDUC_2"/>
    <property type="match status" value="1"/>
</dbReference>
<feature type="domain" description="HAMP" evidence="13">
    <location>
        <begin position="290"/>
        <end position="342"/>
    </location>
</feature>
<evidence type="ECO:0000256" key="5">
    <source>
        <dbReference type="ARBA" id="ARBA00022692"/>
    </source>
</evidence>
<dbReference type="InterPro" id="IPR029151">
    <property type="entry name" value="Sensor-like_sf"/>
</dbReference>
<sequence length="647" mass="68878">MPFKIGPKLFTSFAAILIIPTIAVSVFSYESAKSSVNDQMQKAAQSSVNLVNDTINQYIKAKEQDIQVLASEVNAIPTDDMWTYVDKYQAQHPELETTYIGTSNGQFVNAPHNIMPKGYDPRQRPWYQEAVANPGHVIVTAPYVSVSSGQEVVTIAEQTADGQAVMAENLQLKTIQSIVSKIKIGHQGYVVLLDGDKNVIDVPGKKPGSKATGSEITGMYQATSGKLSYTSNGSSKEMVFTTNPVTKWKIAGTYDNNEAVQAANPILTTTLTVLIIALILGALLVIFVVRSILKPLGILVQSAKRISDGDLTQAVVIHNRDEFGELGKNFEEMRQSLQSILHDVSTTSSQVASSAEELMASSDQGAAAAQVIAEAIQEVAAGSEQQADRVGSSTHIVEEMSGGIQQVAVSSESVVTTATGAADVADRGQKSIESVVRQMNHIDVTLATLVKSVTKLAERSTQIGEIVEVITDIASRTNLLSLNASIEAARAGEHGKGFAIVANEIRKLAEQSSRSAQEITELVNTIQADTNEATLATTSTSQAVQEGMNAVAVADQSFSTIQASVGNVANQIHEVSAAVQQMAANSDEVRQSISQIADIAEMTAAGTHSVSAATEEQLASMEEISASATELARVAEQLQDLIRKFNI</sequence>
<dbReference type="CDD" id="cd12912">
    <property type="entry name" value="PDC2_MCP_like"/>
    <property type="match status" value="1"/>
</dbReference>
<evidence type="ECO:0000313" key="14">
    <source>
        <dbReference type="EMBL" id="MFB5190743.1"/>
    </source>
</evidence>
<evidence type="ECO:0000256" key="8">
    <source>
        <dbReference type="ARBA" id="ARBA00023224"/>
    </source>
</evidence>
<evidence type="ECO:0000256" key="2">
    <source>
        <dbReference type="ARBA" id="ARBA00022475"/>
    </source>
</evidence>
<comment type="similarity">
    <text evidence="9">Belongs to the methyl-accepting chemotaxis (MCP) protein family.</text>
</comment>
<accession>A0ABV5AF08</accession>
<protein>
    <submittedName>
        <fullName evidence="14">Methyl-accepting chemotaxis protein</fullName>
    </submittedName>
</protein>
<dbReference type="InterPro" id="IPR033479">
    <property type="entry name" value="dCache_1"/>
</dbReference>
<evidence type="ECO:0000256" key="11">
    <source>
        <dbReference type="SAM" id="Phobius"/>
    </source>
</evidence>
<dbReference type="SUPFAM" id="SSF103190">
    <property type="entry name" value="Sensory domain-like"/>
    <property type="match status" value="1"/>
</dbReference>
<evidence type="ECO:0000259" key="12">
    <source>
        <dbReference type="PROSITE" id="PS50111"/>
    </source>
</evidence>
<dbReference type="Gene3D" id="1.10.287.950">
    <property type="entry name" value="Methyl-accepting chemotaxis protein"/>
    <property type="match status" value="1"/>
</dbReference>
<evidence type="ECO:0000256" key="4">
    <source>
        <dbReference type="ARBA" id="ARBA00022500"/>
    </source>
</evidence>